<comment type="caution">
    <text evidence="1">The sequence shown here is derived from an EMBL/GenBank/DDBJ whole genome shotgun (WGS) entry which is preliminary data.</text>
</comment>
<dbReference type="Proteomes" id="UP001159179">
    <property type="component" value="Unassembled WGS sequence"/>
</dbReference>
<name>A0AAW6SU84_9BACI</name>
<dbReference type="AlphaFoldDB" id="A0AAW6SU84"/>
<evidence type="ECO:0000313" key="2">
    <source>
        <dbReference type="Proteomes" id="UP001159179"/>
    </source>
</evidence>
<dbReference type="EMBL" id="JAROYP010000006">
    <property type="protein sequence ID" value="MDH5161855.1"/>
    <property type="molecule type" value="Genomic_DNA"/>
</dbReference>
<sequence length="57" mass="6525">MIMKTIFIIAIIVAVFASIAAWLNTQIIVRELAEIKEKLGIKEHQKPSFLDRDLDND</sequence>
<gene>
    <name evidence="1" type="ORF">P5X88_12980</name>
</gene>
<evidence type="ECO:0000313" key="1">
    <source>
        <dbReference type="EMBL" id="MDH5161855.1"/>
    </source>
</evidence>
<accession>A0AAW6SU84</accession>
<protein>
    <submittedName>
        <fullName evidence="1">Uncharacterized protein</fullName>
    </submittedName>
</protein>
<organism evidence="1 2">
    <name type="scientific">Heyndrickxia oleronia</name>
    <dbReference type="NCBI Taxonomy" id="38875"/>
    <lineage>
        <taxon>Bacteria</taxon>
        <taxon>Bacillati</taxon>
        <taxon>Bacillota</taxon>
        <taxon>Bacilli</taxon>
        <taxon>Bacillales</taxon>
        <taxon>Bacillaceae</taxon>
        <taxon>Heyndrickxia</taxon>
    </lineage>
</organism>
<proteinExistence type="predicted"/>
<reference evidence="1" key="1">
    <citation type="submission" date="2023-03" db="EMBL/GenBank/DDBJ databases">
        <title>Bacterial isolates from washroom surfaces on a university campus.</title>
        <authorList>
            <person name="Holman D.B."/>
            <person name="Gzyl K.E."/>
            <person name="Taheri A.E."/>
        </authorList>
    </citation>
    <scope>NUCLEOTIDE SEQUENCE</scope>
    <source>
        <strain evidence="1">RD03</strain>
    </source>
</reference>